<dbReference type="OrthoDB" id="338650at2759"/>
<feature type="region of interest" description="Disordered" evidence="1">
    <location>
        <begin position="1"/>
        <end position="58"/>
    </location>
</feature>
<dbReference type="Gene3D" id="1.25.40.90">
    <property type="match status" value="1"/>
</dbReference>
<gene>
    <name evidence="3" type="ORF">PFTANZ_03536</name>
</gene>
<dbReference type="EMBL" id="KI926448">
    <property type="protein sequence ID" value="ETW35736.1"/>
    <property type="molecule type" value="Genomic_DNA"/>
</dbReference>
<feature type="compositionally biased region" description="Low complexity" evidence="1">
    <location>
        <begin position="512"/>
        <end position="522"/>
    </location>
</feature>
<dbReference type="PROSITE" id="PS51391">
    <property type="entry name" value="CID"/>
    <property type="match status" value="1"/>
</dbReference>
<proteinExistence type="predicted"/>
<reference evidence="3 4" key="1">
    <citation type="submission" date="2013-02" db="EMBL/GenBank/DDBJ databases">
        <title>The Genome Annotation of Plasmodium falciparum Tanzania (2000708).</title>
        <authorList>
            <consortium name="The Broad Institute Genome Sequencing Platform"/>
            <consortium name="The Broad Institute Genome Sequencing Center for Infectious Disease"/>
            <person name="Neafsey D."/>
            <person name="Hoffman S."/>
            <person name="Volkman S."/>
            <person name="Rosenthal P."/>
            <person name="Walker B."/>
            <person name="Young S.K."/>
            <person name="Zeng Q."/>
            <person name="Gargeya S."/>
            <person name="Fitzgerald M."/>
            <person name="Haas B."/>
            <person name="Abouelleil A."/>
            <person name="Allen A.W."/>
            <person name="Alvarado L."/>
            <person name="Arachchi H.M."/>
            <person name="Berlin A.M."/>
            <person name="Chapman S.B."/>
            <person name="Gainer-Dewar J."/>
            <person name="Goldberg J."/>
            <person name="Griggs A."/>
            <person name="Gujja S."/>
            <person name="Hansen M."/>
            <person name="Howarth C."/>
            <person name="Imamovic A."/>
            <person name="Ireland A."/>
            <person name="Larimer J."/>
            <person name="McCowan C."/>
            <person name="Murphy C."/>
            <person name="Pearson M."/>
            <person name="Poon T.W."/>
            <person name="Priest M."/>
            <person name="Roberts A."/>
            <person name="Saif S."/>
            <person name="Shea T."/>
            <person name="Sisk P."/>
            <person name="Sykes S."/>
            <person name="Wortman J."/>
            <person name="Nusbaum C."/>
            <person name="Birren B."/>
        </authorList>
    </citation>
    <scope>NUCLEOTIDE SEQUENCE [LARGE SCALE GENOMIC DNA]</scope>
    <source>
        <strain evidence="4">Tanzania (2000708)</strain>
    </source>
</reference>
<reference evidence="3 4" key="2">
    <citation type="submission" date="2013-02" db="EMBL/GenBank/DDBJ databases">
        <title>The Genome Sequence of Plasmodium falciparum Tanzania (2000708).</title>
        <authorList>
            <consortium name="The Broad Institute Genome Sequencing Platform"/>
            <consortium name="The Broad Institute Genome Sequencing Center for Infectious Disease"/>
            <person name="Neafsey D."/>
            <person name="Cheeseman I."/>
            <person name="Volkman S."/>
            <person name="Adams J."/>
            <person name="Walker B."/>
            <person name="Young S.K."/>
            <person name="Zeng Q."/>
            <person name="Gargeya S."/>
            <person name="Fitzgerald M."/>
            <person name="Haas B."/>
            <person name="Abouelleil A."/>
            <person name="Alvarado L."/>
            <person name="Arachchi H.M."/>
            <person name="Berlin A.M."/>
            <person name="Chapman S.B."/>
            <person name="Dewar J."/>
            <person name="Goldberg J."/>
            <person name="Griggs A."/>
            <person name="Gujja S."/>
            <person name="Hansen M."/>
            <person name="Howarth C."/>
            <person name="Imamovic A."/>
            <person name="Larimer J."/>
            <person name="McCowan C."/>
            <person name="Murphy C."/>
            <person name="Neiman D."/>
            <person name="Pearson M."/>
            <person name="Priest M."/>
            <person name="Roberts A."/>
            <person name="Saif S."/>
            <person name="Shea T."/>
            <person name="Sisk P."/>
            <person name="Sykes S."/>
            <person name="Wortman J."/>
            <person name="Nusbaum C."/>
            <person name="Birren B."/>
        </authorList>
    </citation>
    <scope>NUCLEOTIDE SEQUENCE [LARGE SCALE GENOMIC DNA]</scope>
    <source>
        <strain evidence="4">Tanzania (2000708)</strain>
    </source>
</reference>
<dbReference type="InterPro" id="IPR006569">
    <property type="entry name" value="CID_dom"/>
</dbReference>
<evidence type="ECO:0000313" key="3">
    <source>
        <dbReference type="EMBL" id="ETW35736.1"/>
    </source>
</evidence>
<feature type="compositionally biased region" description="Low complexity" evidence="1">
    <location>
        <begin position="33"/>
        <end position="53"/>
    </location>
</feature>
<evidence type="ECO:0000313" key="4">
    <source>
        <dbReference type="Proteomes" id="UP000030708"/>
    </source>
</evidence>
<name>A0A024W6D0_PLAFA</name>
<sequence length="803" mass="95466">MKYEKKYWNDKGKKRNEKQLNDENYRNNKKYQNDSGYNKLNNNNNKMQGEKGNYNNTPFLGNIKNKKYNYESNTIGFDKRNNNHEYIPSFNKKSGMHQKSKNSNLYYQDKYGRENKEKSPRYNYHRNKYNKNYLDGDHINNNNENYKSEYYNNYMDDGNNFNYMDDNNNNYNYMDDDNNNNYNYMDDDNNNNYNYMDDNSNNYNENINYNNNMNDQGKSIPDIRQEDINIELNKLHRDLHNLLFTSPKNNNINNTNENNNLNLGDPMFLHNIMTKSSQDNFDEMEPLTNFNDSQNDFDKNFGNFFNSYDMNVKYKEKNIRAVENYEKDKNEVNDYGKNYNYNVNNQNDQNYEYDNDNKNRYHNLNNKGNFIKGNTTTNNSDVLSQLSILRNIPFNNSIEEEENDKTSKNEKTAMILNDLKKCLNKNESNIYENTDNTLSGISNEGEEYIYENHMLKNHYVDKSHKNHNNNNDNNNYNNNNNFHMYQEKNDNIVKYTNGMYNYLKNDNKSIEESSISNGSSVEDTNENKTKKEEEYTYNDMLFPKSKIEESLRVLNTLQVDIERVCCYIKHFIEPPEPLFEVMVNVFVDKKVSINSKMAIFYVYNHLIQELRNNLKNDLIKFNSIADKGLHIFVIPVLRHILEERGYEEMINKFFRCIGIWNDRNVYSKIVCDQLKSLQKNPNKKMDFSMKHPGYQAHSLLSNELSKFLPINFILKMPSTNNEHKKALQHKILSALFNNISKETLKEFQTDDIEEASKLSDKVMRMFGQELVLINSQILELSSLITDNNNHLVKIQNALEKLNE</sequence>
<accession>A0A024W6D0</accession>
<evidence type="ECO:0000259" key="2">
    <source>
        <dbReference type="PROSITE" id="PS51391"/>
    </source>
</evidence>
<feature type="compositionally biased region" description="Basic and acidic residues" evidence="1">
    <location>
        <begin position="1"/>
        <end position="26"/>
    </location>
</feature>
<organism evidence="3 4">
    <name type="scientific">Plasmodium falciparum Tanzania</name>
    <name type="common">2000708</name>
    <dbReference type="NCBI Taxonomy" id="1036725"/>
    <lineage>
        <taxon>Eukaryota</taxon>
        <taxon>Sar</taxon>
        <taxon>Alveolata</taxon>
        <taxon>Apicomplexa</taxon>
        <taxon>Aconoidasida</taxon>
        <taxon>Haemosporida</taxon>
        <taxon>Plasmodiidae</taxon>
        <taxon>Plasmodium</taxon>
        <taxon>Plasmodium (Laverania)</taxon>
    </lineage>
</organism>
<dbReference type="AlphaFoldDB" id="A0A024W6D0"/>
<dbReference type="Proteomes" id="UP000030708">
    <property type="component" value="Unassembled WGS sequence"/>
</dbReference>
<feature type="domain" description="CID" evidence="2">
    <location>
        <begin position="539"/>
        <end position="682"/>
    </location>
</feature>
<dbReference type="SMR" id="A0A024W6D0"/>
<feature type="region of interest" description="Disordered" evidence="1">
    <location>
        <begin position="511"/>
        <end position="532"/>
    </location>
</feature>
<dbReference type="eggNOG" id="ENOG502QWXC">
    <property type="taxonomic scope" value="Eukaryota"/>
</dbReference>
<dbReference type="Pfam" id="PF04818">
    <property type="entry name" value="CID"/>
    <property type="match status" value="1"/>
</dbReference>
<evidence type="ECO:0000256" key="1">
    <source>
        <dbReference type="SAM" id="MobiDB-lite"/>
    </source>
</evidence>
<protein>
    <recommendedName>
        <fullName evidence="2">CID domain-containing protein</fullName>
    </recommendedName>
</protein>
<dbReference type="InterPro" id="IPR008942">
    <property type="entry name" value="ENTH_VHS"/>
</dbReference>